<evidence type="ECO:0000256" key="2">
    <source>
        <dbReference type="ARBA" id="ARBA00008072"/>
    </source>
</evidence>
<accession>A0ABX2ZK47</accession>
<comment type="caution">
    <text evidence="9">The sequence shown here is derived from an EMBL/GenBank/DDBJ whole genome shotgun (WGS) entry which is preliminary data.</text>
</comment>
<comment type="cofactor">
    <cofactor evidence="1 6">
        <name>Zn(2+)</name>
        <dbReference type="ChEBI" id="CHEBI:29105"/>
    </cofactor>
</comment>
<dbReference type="InterPro" id="IPR031640">
    <property type="entry name" value="Glu_dehyd_C"/>
</dbReference>
<feature type="domain" description="Glucose dehydrogenase C-terminal" evidence="8">
    <location>
        <begin position="144"/>
        <end position="327"/>
    </location>
</feature>
<comment type="similarity">
    <text evidence="2 6">Belongs to the zinc-containing alcohol dehydrogenase family.</text>
</comment>
<feature type="binding site" evidence="6">
    <location>
        <position position="144"/>
    </location>
    <ligand>
        <name>Zn(2+)</name>
        <dbReference type="ChEBI" id="CHEBI:29105"/>
        <note>catalytic</note>
    </ligand>
</feature>
<gene>
    <name evidence="6" type="primary">tarJ</name>
    <name evidence="9" type="ORF">BED47_14540</name>
</gene>
<name>A0ABX2ZK47_9BACI</name>
<keyword evidence="4 6" id="KW-0862">Zinc</keyword>
<evidence type="ECO:0000256" key="5">
    <source>
        <dbReference type="ARBA" id="ARBA00023002"/>
    </source>
</evidence>
<keyword evidence="6" id="KW-0777">Teichoic acid biosynthesis</keyword>
<keyword evidence="6" id="KW-0961">Cell wall biogenesis/degradation</keyword>
<proteinExistence type="inferred from homology"/>
<keyword evidence="3 6" id="KW-0479">Metal-binding</keyword>
<dbReference type="Pfam" id="PF08240">
    <property type="entry name" value="ADH_N"/>
    <property type="match status" value="1"/>
</dbReference>
<dbReference type="SUPFAM" id="SSF51735">
    <property type="entry name" value="NAD(P)-binding Rossmann-fold domains"/>
    <property type="match status" value="1"/>
</dbReference>
<evidence type="ECO:0000259" key="7">
    <source>
        <dbReference type="Pfam" id="PF08240"/>
    </source>
</evidence>
<feature type="binding site" evidence="6">
    <location>
        <position position="64"/>
    </location>
    <ligand>
        <name>Zn(2+)</name>
        <dbReference type="ChEBI" id="CHEBI:29105"/>
        <note>catalytic</note>
    </ligand>
</feature>
<dbReference type="RefSeq" id="WP_069035406.1">
    <property type="nucleotide sequence ID" value="NZ_MDKC01000036.1"/>
</dbReference>
<dbReference type="EMBL" id="MDKC01000036">
    <property type="protein sequence ID" value="ODG90077.1"/>
    <property type="molecule type" value="Genomic_DNA"/>
</dbReference>
<evidence type="ECO:0000256" key="6">
    <source>
        <dbReference type="HAMAP-Rule" id="MF_02069"/>
    </source>
</evidence>
<evidence type="ECO:0000256" key="3">
    <source>
        <dbReference type="ARBA" id="ARBA00022723"/>
    </source>
</evidence>
<feature type="binding site" evidence="6">
    <location>
        <position position="65"/>
    </location>
    <ligand>
        <name>Zn(2+)</name>
        <dbReference type="ChEBI" id="CHEBI:29105"/>
        <note>catalytic</note>
    </ligand>
</feature>
<reference evidence="9 10" key="1">
    <citation type="submission" date="2016-07" db="EMBL/GenBank/DDBJ databases">
        <authorList>
            <person name="Townsley L."/>
            <person name="Shank E.A."/>
        </authorList>
    </citation>
    <scope>NUCLEOTIDE SEQUENCE [LARGE SCALE GENOMIC DNA]</scope>
    <source>
        <strain evidence="9 10">CH01</strain>
    </source>
</reference>
<evidence type="ECO:0000256" key="1">
    <source>
        <dbReference type="ARBA" id="ARBA00001947"/>
    </source>
</evidence>
<dbReference type="PANTHER" id="PTHR43350:SF19">
    <property type="entry name" value="D-GULOSIDE 3-DEHYDROGENASE"/>
    <property type="match status" value="1"/>
</dbReference>
<dbReference type="Pfam" id="PF16912">
    <property type="entry name" value="Glu_dehyd_C"/>
    <property type="match status" value="1"/>
</dbReference>
<organism evidence="9 10">
    <name type="scientific">Gottfriedia luciferensis</name>
    <dbReference type="NCBI Taxonomy" id="178774"/>
    <lineage>
        <taxon>Bacteria</taxon>
        <taxon>Bacillati</taxon>
        <taxon>Bacillota</taxon>
        <taxon>Bacilli</taxon>
        <taxon>Bacillales</taxon>
        <taxon>Bacillaceae</taxon>
        <taxon>Gottfriedia</taxon>
    </lineage>
</organism>
<comment type="pathway">
    <text evidence="6">Cell wall biogenesis; poly(ribitol phosphate) teichoic acid biosynthesis.</text>
</comment>
<dbReference type="SUPFAM" id="SSF50129">
    <property type="entry name" value="GroES-like"/>
    <property type="match status" value="1"/>
</dbReference>
<keyword evidence="5 6" id="KW-0560">Oxidoreductase</keyword>
<dbReference type="EC" id="1.1.1.405" evidence="6"/>
<keyword evidence="10" id="KW-1185">Reference proteome</keyword>
<dbReference type="Proteomes" id="UP000094580">
    <property type="component" value="Unassembled WGS sequence"/>
</dbReference>
<evidence type="ECO:0000256" key="4">
    <source>
        <dbReference type="ARBA" id="ARBA00022833"/>
    </source>
</evidence>
<dbReference type="InterPro" id="IPR011032">
    <property type="entry name" value="GroES-like_sf"/>
</dbReference>
<feature type="domain" description="Alcohol dehydrogenase-like N-terminal" evidence="7">
    <location>
        <begin position="27"/>
        <end position="131"/>
    </location>
</feature>
<evidence type="ECO:0000313" key="10">
    <source>
        <dbReference type="Proteomes" id="UP000094580"/>
    </source>
</evidence>
<feature type="binding site" evidence="6">
    <location>
        <position position="38"/>
    </location>
    <ligand>
        <name>Zn(2+)</name>
        <dbReference type="ChEBI" id="CHEBI:29105"/>
        <note>catalytic</note>
    </ligand>
</feature>
<keyword evidence="6" id="KW-0521">NADP</keyword>
<evidence type="ECO:0000259" key="8">
    <source>
        <dbReference type="Pfam" id="PF16912"/>
    </source>
</evidence>
<dbReference type="PANTHER" id="PTHR43350">
    <property type="entry name" value="NAD-DEPENDENT ALCOHOL DEHYDROGENASE"/>
    <property type="match status" value="1"/>
</dbReference>
<protein>
    <recommendedName>
        <fullName evidence="6">Ribulose-5-phosphate reductase</fullName>
        <shortName evidence="6">Ribulose-5-P reductase</shortName>
        <ecNumber evidence="6">1.1.1.405</ecNumber>
    </recommendedName>
    <alternativeName>
        <fullName evidence="6">Ribitol-5-phosphate dehydrogenase</fullName>
    </alternativeName>
</protein>
<dbReference type="CDD" id="cd08237">
    <property type="entry name" value="ribitol-5-phosphate_DH"/>
    <property type="match status" value="1"/>
</dbReference>
<dbReference type="HAMAP" id="MF_02069">
    <property type="entry name" value="TarJ"/>
    <property type="match status" value="1"/>
</dbReference>
<dbReference type="InterPro" id="IPR036291">
    <property type="entry name" value="NAD(P)-bd_dom_sf"/>
</dbReference>
<dbReference type="InterPro" id="IPR013154">
    <property type="entry name" value="ADH-like_N"/>
</dbReference>
<comment type="function">
    <text evidence="6">Catalyzes the NADPH dependent reduction of D-ribulose 5-phosphate to D-ribitol 5-phosphate.</text>
</comment>
<comment type="catalytic activity">
    <reaction evidence="6">
        <text>D-ribitol 5-phosphate + NADP(+) = D-ribulose 5-phosphate + NADPH + H(+)</text>
        <dbReference type="Rhea" id="RHEA:19921"/>
        <dbReference type="ChEBI" id="CHEBI:15378"/>
        <dbReference type="ChEBI" id="CHEBI:57695"/>
        <dbReference type="ChEBI" id="CHEBI:57783"/>
        <dbReference type="ChEBI" id="CHEBI:58121"/>
        <dbReference type="ChEBI" id="CHEBI:58349"/>
        <dbReference type="EC" id="1.1.1.405"/>
    </reaction>
</comment>
<dbReference type="Gene3D" id="3.40.50.720">
    <property type="entry name" value="NAD(P)-binding Rossmann-like Domain"/>
    <property type="match status" value="1"/>
</dbReference>
<dbReference type="InterPro" id="IPR034710">
    <property type="entry name" value="TarJ"/>
</dbReference>
<evidence type="ECO:0000313" key="9">
    <source>
        <dbReference type="EMBL" id="ODG90077.1"/>
    </source>
</evidence>
<dbReference type="Gene3D" id="3.90.180.10">
    <property type="entry name" value="Medium-chain alcohol dehydrogenases, catalytic domain"/>
    <property type="match status" value="1"/>
</dbReference>
<sequence>MINQIYRLVSTKQIEITYKEQSLEGDYIVVRPTHLSICAADQRYYTGTRGKEAMAKKLPMALIHEGVGKVVYDPKGDFKTGSHVVMIPNTPTQVDDVIAENYLKTSKFRSSGYDGFMQDYVFLERDRVVGLSEDINLQVAAFSELISVSMHAVVRFEERAHQRRDVLGVWGDGNLGFITALILKKRYPESKVYVFGKNHSKLSYFSFADETYQIDEVPEDVTVDHAFECVGGIGSQYAVEQIINHIQPEGSIPLLGVSEYPVEINTRMILERGITLIGSSRSGRSDFVETVNFLHENPEVVEYLETLIGDVNEIRSIDDIHNAFERDLTTNWGKSVMEWKI</sequence>